<dbReference type="RefSeq" id="WP_016456284.1">
    <property type="nucleotide sequence ID" value="NZ_KE150269.1"/>
</dbReference>
<accession>S2WGY1</accession>
<comment type="caution">
    <text evidence="1">The sequence shown here is derived from an EMBL/GenBank/DDBJ whole genome shotgun (WGS) entry which is preliminary data.</text>
</comment>
<gene>
    <name evidence="1" type="ORF">HMPREF9306_01458</name>
</gene>
<evidence type="ECO:0000313" key="1">
    <source>
        <dbReference type="EMBL" id="EPD31902.1"/>
    </source>
</evidence>
<dbReference type="EMBL" id="AGZR01000009">
    <property type="protein sequence ID" value="EPD31902.1"/>
    <property type="molecule type" value="Genomic_DNA"/>
</dbReference>
<dbReference type="HOGENOM" id="CLU_2234113_0_0_11"/>
<sequence length="105" mass="11719">MSEIELDPILISEKSLVIAVKALNGYVEKVHENPIFAKDEDYNIDIDTVSPEELLLHSELSDSREALACFTEALAVLLANRFDIVPVEFVPDFHATGHSEASHER</sequence>
<dbReference type="STRING" id="883161.HMPREF9306_01458"/>
<reference evidence="1 2" key="1">
    <citation type="submission" date="2013-04" db="EMBL/GenBank/DDBJ databases">
        <title>The Genome Sequence of Propionimicrobium lymphophilum ACS-093-V-SCH5.</title>
        <authorList>
            <consortium name="The Broad Institute Genomics Platform"/>
            <person name="Earl A."/>
            <person name="Ward D."/>
            <person name="Feldgarden M."/>
            <person name="Gevers D."/>
            <person name="Saerens B."/>
            <person name="Vaneechoutte M."/>
            <person name="Walker B."/>
            <person name="Young S."/>
            <person name="Zeng Q."/>
            <person name="Gargeya S."/>
            <person name="Fitzgerald M."/>
            <person name="Haas B."/>
            <person name="Abouelleil A."/>
            <person name="Allen A.W."/>
            <person name="Alvarado L."/>
            <person name="Arachchi H.M."/>
            <person name="Berlin A.M."/>
            <person name="Chapman S.B."/>
            <person name="Gainer-Dewar J."/>
            <person name="Goldberg J."/>
            <person name="Griggs A."/>
            <person name="Gujja S."/>
            <person name="Hansen M."/>
            <person name="Howarth C."/>
            <person name="Imamovic A."/>
            <person name="Ireland A."/>
            <person name="Larimer J."/>
            <person name="McCowan C."/>
            <person name="Murphy C."/>
            <person name="Pearson M."/>
            <person name="Poon T.W."/>
            <person name="Priest M."/>
            <person name="Roberts A."/>
            <person name="Saif S."/>
            <person name="Shea T."/>
            <person name="Sisk P."/>
            <person name="Sykes S."/>
            <person name="Wortman J."/>
            <person name="Nusbaum C."/>
            <person name="Birren B."/>
        </authorList>
    </citation>
    <scope>NUCLEOTIDE SEQUENCE [LARGE SCALE GENOMIC DNA]</scope>
    <source>
        <strain evidence="1 2">ACS-093-V-SCH5</strain>
    </source>
</reference>
<name>S2WGY1_9ACTN</name>
<evidence type="ECO:0000313" key="2">
    <source>
        <dbReference type="Proteomes" id="UP000014417"/>
    </source>
</evidence>
<organism evidence="1 2">
    <name type="scientific">Propionimicrobium lymphophilum ACS-093-V-SCH5</name>
    <dbReference type="NCBI Taxonomy" id="883161"/>
    <lineage>
        <taxon>Bacteria</taxon>
        <taxon>Bacillati</taxon>
        <taxon>Actinomycetota</taxon>
        <taxon>Actinomycetes</taxon>
        <taxon>Propionibacteriales</taxon>
        <taxon>Propionibacteriaceae</taxon>
        <taxon>Propionimicrobium</taxon>
    </lineage>
</organism>
<keyword evidence="2" id="KW-1185">Reference proteome</keyword>
<protein>
    <submittedName>
        <fullName evidence="1">Uncharacterized protein</fullName>
    </submittedName>
</protein>
<proteinExistence type="predicted"/>
<dbReference type="Proteomes" id="UP000014417">
    <property type="component" value="Unassembled WGS sequence"/>
</dbReference>
<dbReference type="AlphaFoldDB" id="S2WGY1"/>